<evidence type="ECO:0000313" key="6">
    <source>
        <dbReference type="Proteomes" id="UP000308953"/>
    </source>
</evidence>
<dbReference type="EMBL" id="QZBT01000167">
    <property type="protein sequence ID" value="THZ77907.1"/>
    <property type="molecule type" value="Genomic_DNA"/>
</dbReference>
<evidence type="ECO:0000313" key="7">
    <source>
        <dbReference type="Proteomes" id="UP000310039"/>
    </source>
</evidence>
<evidence type="ECO:0000313" key="4">
    <source>
        <dbReference type="EMBL" id="THZ77907.1"/>
    </source>
</evidence>
<organism evidence="3 6">
    <name type="scientific">Aureobasidium pullulans</name>
    <name type="common">Black yeast</name>
    <name type="synonym">Pullularia pullulans</name>
    <dbReference type="NCBI Taxonomy" id="5580"/>
    <lineage>
        <taxon>Eukaryota</taxon>
        <taxon>Fungi</taxon>
        <taxon>Dikarya</taxon>
        <taxon>Ascomycota</taxon>
        <taxon>Pezizomycotina</taxon>
        <taxon>Dothideomycetes</taxon>
        <taxon>Dothideomycetidae</taxon>
        <taxon>Dothideales</taxon>
        <taxon>Saccotheciaceae</taxon>
        <taxon>Aureobasidium</taxon>
    </lineage>
</organism>
<comment type="caution">
    <text evidence="3">The sequence shown here is derived from an EMBL/GenBank/DDBJ whole genome shotgun (WGS) entry which is preliminary data.</text>
</comment>
<proteinExistence type="predicted"/>
<dbReference type="AlphaFoldDB" id="A0A4S9H857"/>
<protein>
    <submittedName>
        <fullName evidence="3">Uncharacterized protein</fullName>
    </submittedName>
</protein>
<evidence type="ECO:0000313" key="8">
    <source>
        <dbReference type="Proteomes" id="UP000310421"/>
    </source>
</evidence>
<accession>A0A4S9H857</accession>
<sequence length="184" mass="20605">MLFKFENMVSRPKCLTGPTCYPALITLRSRRAYRDNVPHVFSQPNTSLHLIFSASGLFDSTIAHLIPRMKIVLCSLFLAALSYRVDAKLHNSAVCVTGRTEAPIGGTGWSVSYNWQKNYEIDLKATECACGYYKQRNTGDNQWDKCEDCTYDGLQCNSAGWHIGGDEMNYYCTKKCSAQGSEAN</sequence>
<evidence type="ECO:0000313" key="1">
    <source>
        <dbReference type="EMBL" id="THV66998.1"/>
    </source>
</evidence>
<dbReference type="EMBL" id="QZAN01000139">
    <property type="protein sequence ID" value="THW56765.1"/>
    <property type="molecule type" value="Genomic_DNA"/>
</dbReference>
<dbReference type="Proteomes" id="UP000310421">
    <property type="component" value="Unassembled WGS sequence"/>
</dbReference>
<dbReference type="EMBL" id="QZAV01000124">
    <property type="protein sequence ID" value="THX37667.1"/>
    <property type="molecule type" value="Genomic_DNA"/>
</dbReference>
<evidence type="ECO:0000313" key="3">
    <source>
        <dbReference type="EMBL" id="THX37667.1"/>
    </source>
</evidence>
<dbReference type="Proteomes" id="UP000304951">
    <property type="component" value="Unassembled WGS sequence"/>
</dbReference>
<evidence type="ECO:0000313" key="5">
    <source>
        <dbReference type="Proteomes" id="UP000304951"/>
    </source>
</evidence>
<gene>
    <name evidence="4" type="ORF">D6C84_08375</name>
    <name evidence="3" type="ORF">D6D10_05715</name>
    <name evidence="2" type="ORF">D6D20_08500</name>
    <name evidence="1" type="ORF">D6D28_07851</name>
</gene>
<dbReference type="Proteomes" id="UP000308953">
    <property type="component" value="Unassembled WGS sequence"/>
</dbReference>
<name>A0A4S9H857_AURPU</name>
<dbReference type="Proteomes" id="UP000310039">
    <property type="component" value="Unassembled WGS sequence"/>
</dbReference>
<evidence type="ECO:0000313" key="2">
    <source>
        <dbReference type="EMBL" id="THW56765.1"/>
    </source>
</evidence>
<dbReference type="EMBL" id="QZAF01000455">
    <property type="protein sequence ID" value="THV66998.1"/>
    <property type="molecule type" value="Genomic_DNA"/>
</dbReference>
<reference evidence="5 6" key="1">
    <citation type="submission" date="2018-10" db="EMBL/GenBank/DDBJ databases">
        <title>Fifty Aureobasidium pullulans genomes reveal a recombining polyextremotolerant generalist.</title>
        <authorList>
            <person name="Gostincar C."/>
            <person name="Turk M."/>
            <person name="Zajc J."/>
            <person name="Gunde-Cimerman N."/>
        </authorList>
    </citation>
    <scope>NUCLEOTIDE SEQUENCE [LARGE SCALE GENOMIC DNA]</scope>
    <source>
        <strain evidence="2 8">EXF-10751</strain>
        <strain evidence="1 5">EXF-11900</strain>
        <strain evidence="4 7">EXF-3403</strain>
        <strain evidence="3 6">EXF-9785</strain>
    </source>
</reference>